<evidence type="ECO:0000313" key="3">
    <source>
        <dbReference type="EMBL" id="AMW35501.1"/>
    </source>
</evidence>
<reference evidence="3 4" key="1">
    <citation type="submission" date="2016-02" db="EMBL/GenBank/DDBJ databases">
        <title>Complete Genome of H5569, the type strain of the newly described species Haematospirillium jordaniae.</title>
        <authorList>
            <person name="Nicholson A.C."/>
            <person name="Humrighouse B.W."/>
            <person name="Loparov V."/>
            <person name="McQuiston J.R."/>
        </authorList>
    </citation>
    <scope>NUCLEOTIDE SEQUENCE [LARGE SCALE GENOMIC DNA]</scope>
    <source>
        <strain evidence="3 4">H5569</strain>
    </source>
</reference>
<dbReference type="InterPro" id="IPR046461">
    <property type="entry name" value="TerL_ATPase"/>
</dbReference>
<gene>
    <name evidence="3" type="ORF">AY555_02820</name>
</gene>
<dbReference type="EMBL" id="CP014525">
    <property type="protein sequence ID" value="AMW35501.1"/>
    <property type="molecule type" value="Genomic_DNA"/>
</dbReference>
<sequence>MRDLECGHQRGLWFDYEAEERIYAFFEKYLRHSKGEFAKKPFVLQQWQAFIVGSVFGWKRKDGSRRFRTVYDEEPRKNGKSTRLAGIGLYMTTADGEYGAEVYSAATKKDQAKIVWGEARSMVLASPELRARTRVFAANMNVPALGSKFEPLGADSDSLDGLNIHCAIIDELHAHKSRDLWDVLETATGARHQPLIYAITTAGRNKLSVCRELRDYACKVLEGIVEDDSFFAVIFTIDEDDDWSDPSVWAKANPGLGVSVKIDDLQRKVEKARHLPAAQNAFKRLHLNIWSDGAGSWLDIDAWDESCETVDPDVLAGRECYGGLDLSTTTDITAFVLVFPPVTDGERWKVLTRFWVPAENIERRVRSDRVPYDIWHDQGHIQATPGNVVDYRAVRDGITAAADMFDLREVAYDRYNSSQLVTELMDDGLTMVPFGQGFISMATPTRELEKLVISGQLAHGGNPVLRWMASNVVVLEDPAGNMKPAKNKSAEKIDGIVALIMALGRATLPKEERGGSIDDYFARLAGEP</sequence>
<keyword evidence="4" id="KW-1185">Reference proteome</keyword>
<dbReference type="PANTHER" id="PTHR41287">
    <property type="match status" value="1"/>
</dbReference>
<evidence type="ECO:0000259" key="2">
    <source>
        <dbReference type="Pfam" id="PF20441"/>
    </source>
</evidence>
<organism evidence="3 4">
    <name type="scientific">Haematospirillum jordaniae</name>
    <dbReference type="NCBI Taxonomy" id="1549855"/>
    <lineage>
        <taxon>Bacteria</taxon>
        <taxon>Pseudomonadati</taxon>
        <taxon>Pseudomonadota</taxon>
        <taxon>Alphaproteobacteria</taxon>
        <taxon>Rhodospirillales</taxon>
        <taxon>Novispirillaceae</taxon>
        <taxon>Haematospirillum</taxon>
    </lineage>
</organism>
<dbReference type="InterPro" id="IPR005021">
    <property type="entry name" value="Terminase_largesu-like"/>
</dbReference>
<dbReference type="KEGG" id="hjo:AY555_02820"/>
<proteinExistence type="predicted"/>
<name>A0A143DFI9_9PROT</name>
<dbReference type="Pfam" id="PF20441">
    <property type="entry name" value="TerL_nuclease"/>
    <property type="match status" value="1"/>
</dbReference>
<evidence type="ECO:0000313" key="4">
    <source>
        <dbReference type="Proteomes" id="UP000076066"/>
    </source>
</evidence>
<dbReference type="Gene3D" id="3.40.50.300">
    <property type="entry name" value="P-loop containing nucleotide triphosphate hydrolases"/>
    <property type="match status" value="1"/>
</dbReference>
<dbReference type="GO" id="GO:0004519">
    <property type="term" value="F:endonuclease activity"/>
    <property type="evidence" value="ECO:0007669"/>
    <property type="project" value="InterPro"/>
</dbReference>
<dbReference type="Proteomes" id="UP000076066">
    <property type="component" value="Chromosome"/>
</dbReference>
<dbReference type="AlphaFoldDB" id="A0A143DFI9"/>
<dbReference type="InterPro" id="IPR027417">
    <property type="entry name" value="P-loop_NTPase"/>
</dbReference>
<dbReference type="Pfam" id="PF03354">
    <property type="entry name" value="TerL_ATPase"/>
    <property type="match status" value="1"/>
</dbReference>
<dbReference type="InterPro" id="IPR046462">
    <property type="entry name" value="TerL_nuclease"/>
</dbReference>
<evidence type="ECO:0000259" key="1">
    <source>
        <dbReference type="Pfam" id="PF03354"/>
    </source>
</evidence>
<protein>
    <recommendedName>
        <fullName evidence="5">Terminase</fullName>
    </recommendedName>
</protein>
<evidence type="ECO:0008006" key="5">
    <source>
        <dbReference type="Google" id="ProtNLM"/>
    </source>
</evidence>
<feature type="domain" description="Terminase large subunit-like endonuclease" evidence="2">
    <location>
        <begin position="225"/>
        <end position="507"/>
    </location>
</feature>
<feature type="domain" description="Terminase large subunit-like ATPase" evidence="1">
    <location>
        <begin position="47"/>
        <end position="217"/>
    </location>
</feature>
<accession>A0A143DFI9</accession>
<dbReference type="STRING" id="1549855.AY555_02820"/>
<dbReference type="PANTHER" id="PTHR41287:SF1">
    <property type="entry name" value="PROTEIN YMFN"/>
    <property type="match status" value="1"/>
</dbReference>